<evidence type="ECO:0000256" key="2">
    <source>
        <dbReference type="ARBA" id="ARBA00023002"/>
    </source>
</evidence>
<dbReference type="AlphaFoldDB" id="A0A3B0UZ65"/>
<dbReference type="EMBL" id="UOEW01000128">
    <property type="protein sequence ID" value="VAW36091.1"/>
    <property type="molecule type" value="Genomic_DNA"/>
</dbReference>
<dbReference type="InterPro" id="IPR017476">
    <property type="entry name" value="UDP-Glc/GDP-Man"/>
</dbReference>
<dbReference type="PIRSF" id="PIRSF000124">
    <property type="entry name" value="UDPglc_GDPman_dh"/>
    <property type="match status" value="1"/>
</dbReference>
<dbReference type="InterPro" id="IPR028359">
    <property type="entry name" value="UDP_ManNAc/GlcNAc_DH"/>
</dbReference>
<comment type="similarity">
    <text evidence="1">Belongs to the UDP-glucose/GDP-mannose dehydrogenase family.</text>
</comment>
<organism evidence="5">
    <name type="scientific">hydrothermal vent metagenome</name>
    <dbReference type="NCBI Taxonomy" id="652676"/>
    <lineage>
        <taxon>unclassified sequences</taxon>
        <taxon>metagenomes</taxon>
        <taxon>ecological metagenomes</taxon>
    </lineage>
</organism>
<dbReference type="SMART" id="SM00984">
    <property type="entry name" value="UDPG_MGDP_dh_C"/>
    <property type="match status" value="1"/>
</dbReference>
<dbReference type="GO" id="GO:0000271">
    <property type="term" value="P:polysaccharide biosynthetic process"/>
    <property type="evidence" value="ECO:0007669"/>
    <property type="project" value="InterPro"/>
</dbReference>
<proteinExistence type="inferred from homology"/>
<feature type="domain" description="UDP-glucose/GDP-mannose dehydrogenase C-terminal" evidence="4">
    <location>
        <begin position="315"/>
        <end position="415"/>
    </location>
</feature>
<dbReference type="InterPro" id="IPR014027">
    <property type="entry name" value="UDP-Glc/GDP-Man_DH_C"/>
</dbReference>
<dbReference type="PIRSF" id="PIRSF500136">
    <property type="entry name" value="UDP_ManNAc_DH"/>
    <property type="match status" value="1"/>
</dbReference>
<dbReference type="InterPro" id="IPR036291">
    <property type="entry name" value="NAD(P)-bd_dom_sf"/>
</dbReference>
<dbReference type="SUPFAM" id="SSF51735">
    <property type="entry name" value="NAD(P)-binding Rossmann-fold domains"/>
    <property type="match status" value="1"/>
</dbReference>
<dbReference type="GO" id="GO:0051287">
    <property type="term" value="F:NAD binding"/>
    <property type="evidence" value="ECO:0007669"/>
    <property type="project" value="InterPro"/>
</dbReference>
<evidence type="ECO:0000256" key="3">
    <source>
        <dbReference type="ARBA" id="ARBA00023027"/>
    </source>
</evidence>
<dbReference type="Pfam" id="PF00984">
    <property type="entry name" value="UDPG_MGDP_dh"/>
    <property type="match status" value="1"/>
</dbReference>
<gene>
    <name evidence="5" type="ORF">MNBD_GAMMA01-1586</name>
</gene>
<dbReference type="EC" id="1.1.1.22" evidence="5"/>
<dbReference type="PANTHER" id="PTHR43491:SF2">
    <property type="entry name" value="UDP-N-ACETYL-D-MANNOSAMINE DEHYDROGENASE"/>
    <property type="match status" value="1"/>
</dbReference>
<protein>
    <submittedName>
        <fullName evidence="5">UDP-glucose dehydrogenase</fullName>
        <ecNumber evidence="5">1.1.1.22</ecNumber>
    </submittedName>
</protein>
<keyword evidence="3" id="KW-0520">NAD</keyword>
<dbReference type="NCBIfam" id="TIGR03026">
    <property type="entry name" value="NDP-sugDHase"/>
    <property type="match status" value="1"/>
</dbReference>
<dbReference type="PANTHER" id="PTHR43491">
    <property type="entry name" value="UDP-N-ACETYL-D-MANNOSAMINE DEHYDROGENASE"/>
    <property type="match status" value="1"/>
</dbReference>
<dbReference type="InterPro" id="IPR001732">
    <property type="entry name" value="UDP-Glc/GDP-Man_DH_N"/>
</dbReference>
<name>A0A3B0UZ65_9ZZZZ</name>
<dbReference type="InterPro" id="IPR036220">
    <property type="entry name" value="UDP-Glc/GDP-Man_DH_C_sf"/>
</dbReference>
<accession>A0A3B0UZ65</accession>
<dbReference type="Pfam" id="PF03721">
    <property type="entry name" value="UDPG_MGDP_dh_N"/>
    <property type="match status" value="1"/>
</dbReference>
<dbReference type="InterPro" id="IPR008927">
    <property type="entry name" value="6-PGluconate_DH-like_C_sf"/>
</dbReference>
<dbReference type="SUPFAM" id="SSF48179">
    <property type="entry name" value="6-phosphogluconate dehydrogenase C-terminal domain-like"/>
    <property type="match status" value="1"/>
</dbReference>
<keyword evidence="2 5" id="KW-0560">Oxidoreductase</keyword>
<dbReference type="GO" id="GO:0003979">
    <property type="term" value="F:UDP-glucose 6-dehydrogenase activity"/>
    <property type="evidence" value="ECO:0007669"/>
    <property type="project" value="UniProtKB-EC"/>
</dbReference>
<dbReference type="Gene3D" id="3.40.50.720">
    <property type="entry name" value="NAD(P)-binding Rossmann-like Domain"/>
    <property type="match status" value="2"/>
</dbReference>
<sequence>MNNYKIAVIGLGYVGLPLAVAFTKHYNTIGYDISTSRIDELKQNKDSTLEITTQELQATKGLSFTTKLTDIATANIYIITVPTPVDANNLPELSPLQNASVAIGSILTKGDIVVYESTVFPGATEEYCAKILEKQSGLALHQDFALGYSPERINPGDKVHTLQTITKVVAASDKKTELLLEQLYSKIIDAGVFIAASIKVAEAAKAVENTQRDINIAFMNELAIMFNHMGVDTLDVIKTASTKWNFLAFTPGLVGGHCIGVDPYYLIHKSQESGYYPQLITTGRRINESMSKYVVDRFLKKLALSKIHIVNAKILILGLTFKENCPDLRNTRVVEIIDELQKCHANVDVYDPWADASQAKEFFEIDLQQTMETKYYDAIILAVAHTEFMQLGVTGVRNLLNDSGIIFDIKGMFPSKSVDERL</sequence>
<evidence type="ECO:0000259" key="4">
    <source>
        <dbReference type="SMART" id="SM00984"/>
    </source>
</evidence>
<dbReference type="InterPro" id="IPR014026">
    <property type="entry name" value="UDP-Glc/GDP-Man_DH_dimer"/>
</dbReference>
<reference evidence="5" key="1">
    <citation type="submission" date="2018-06" db="EMBL/GenBank/DDBJ databases">
        <authorList>
            <person name="Zhirakovskaya E."/>
        </authorList>
    </citation>
    <scope>NUCLEOTIDE SEQUENCE</scope>
</reference>
<dbReference type="GO" id="GO:0016628">
    <property type="term" value="F:oxidoreductase activity, acting on the CH-CH group of donors, NAD or NADP as acceptor"/>
    <property type="evidence" value="ECO:0007669"/>
    <property type="project" value="InterPro"/>
</dbReference>
<evidence type="ECO:0000313" key="5">
    <source>
        <dbReference type="EMBL" id="VAW36091.1"/>
    </source>
</evidence>
<dbReference type="Pfam" id="PF03720">
    <property type="entry name" value="UDPG_MGDP_dh_C"/>
    <property type="match status" value="1"/>
</dbReference>
<dbReference type="SUPFAM" id="SSF52413">
    <property type="entry name" value="UDP-glucose/GDP-mannose dehydrogenase C-terminal domain"/>
    <property type="match status" value="1"/>
</dbReference>
<evidence type="ECO:0000256" key="1">
    <source>
        <dbReference type="ARBA" id="ARBA00006601"/>
    </source>
</evidence>